<proteinExistence type="predicted"/>
<gene>
    <name evidence="2" type="ORF">KILIM_039_00450</name>
</gene>
<dbReference type="InterPro" id="IPR000835">
    <property type="entry name" value="HTH_MarR-typ"/>
</dbReference>
<dbReference type="GO" id="GO:0003700">
    <property type="term" value="F:DNA-binding transcription factor activity"/>
    <property type="evidence" value="ECO:0007669"/>
    <property type="project" value="InterPro"/>
</dbReference>
<evidence type="ECO:0000313" key="2">
    <source>
        <dbReference type="EMBL" id="GAB96470.1"/>
    </source>
</evidence>
<feature type="domain" description="HTH marR-type" evidence="1">
    <location>
        <begin position="20"/>
        <end position="155"/>
    </location>
</feature>
<protein>
    <submittedName>
        <fullName evidence="2">Putative MarR family transcriptional regulator</fullName>
    </submittedName>
</protein>
<dbReference type="InterPro" id="IPR036390">
    <property type="entry name" value="WH_DNA-bd_sf"/>
</dbReference>
<sequence>MDDDQDEKATPPTRWLTAAEQDTWRAYLWAGRLLDKVMDDDLQEHGLSIGEYEILAMLSEAPRAAMRMSTLADFVVQSRSRLSHTAMRLERRDLVARRPAPGDRRGVELTLTGQGRQIVDALAPVHVASVRAHLFDVITPRQAAVLGDAMHRVRAGILGVDPSTAAPPPDEPPVP</sequence>
<dbReference type="RefSeq" id="WP_006593002.1">
    <property type="nucleotide sequence ID" value="NZ_BAHD01000039.1"/>
</dbReference>
<organism evidence="2 3">
    <name type="scientific">Kineosphaera limosa NBRC 100340</name>
    <dbReference type="NCBI Taxonomy" id="1184609"/>
    <lineage>
        <taxon>Bacteria</taxon>
        <taxon>Bacillati</taxon>
        <taxon>Actinomycetota</taxon>
        <taxon>Actinomycetes</taxon>
        <taxon>Micrococcales</taxon>
        <taxon>Dermatophilaceae</taxon>
        <taxon>Kineosphaera</taxon>
    </lineage>
</organism>
<dbReference type="PANTHER" id="PTHR33164:SF99">
    <property type="entry name" value="MARR FAMILY REGULATORY PROTEIN"/>
    <property type="match status" value="1"/>
</dbReference>
<dbReference type="STRING" id="1184609.KILIM_039_00450"/>
<dbReference type="Gene3D" id="1.10.10.10">
    <property type="entry name" value="Winged helix-like DNA-binding domain superfamily/Winged helix DNA-binding domain"/>
    <property type="match status" value="1"/>
</dbReference>
<dbReference type="GO" id="GO:0006950">
    <property type="term" value="P:response to stress"/>
    <property type="evidence" value="ECO:0007669"/>
    <property type="project" value="TreeGrafter"/>
</dbReference>
<reference evidence="2 3" key="1">
    <citation type="submission" date="2012-08" db="EMBL/GenBank/DDBJ databases">
        <title>Whole genome shotgun sequence of Kineosphaera limosa NBRC 100340.</title>
        <authorList>
            <person name="Yoshida I."/>
            <person name="Isaki S."/>
            <person name="Hosoyama A."/>
            <person name="Tsuchikane K."/>
            <person name="Katsumata H."/>
            <person name="Ando Y."/>
            <person name="Ohji S."/>
            <person name="Hamada M."/>
            <person name="Tamura T."/>
            <person name="Yamazoe A."/>
            <person name="Yamazaki S."/>
            <person name="Fujita N."/>
        </authorList>
    </citation>
    <scope>NUCLEOTIDE SEQUENCE [LARGE SCALE GENOMIC DNA]</scope>
    <source>
        <strain evidence="2 3">NBRC 100340</strain>
    </source>
</reference>
<dbReference type="SMART" id="SM00347">
    <property type="entry name" value="HTH_MARR"/>
    <property type="match status" value="1"/>
</dbReference>
<dbReference type="AlphaFoldDB" id="K6WB65"/>
<dbReference type="InterPro" id="IPR036388">
    <property type="entry name" value="WH-like_DNA-bd_sf"/>
</dbReference>
<dbReference type="InterPro" id="IPR039422">
    <property type="entry name" value="MarR/SlyA-like"/>
</dbReference>
<accession>K6WB65</accession>
<dbReference type="EMBL" id="BAHD01000039">
    <property type="protein sequence ID" value="GAB96470.1"/>
    <property type="molecule type" value="Genomic_DNA"/>
</dbReference>
<dbReference type="eggNOG" id="COG1846">
    <property type="taxonomic scope" value="Bacteria"/>
</dbReference>
<dbReference type="Proteomes" id="UP000008366">
    <property type="component" value="Unassembled WGS sequence"/>
</dbReference>
<dbReference type="PANTHER" id="PTHR33164">
    <property type="entry name" value="TRANSCRIPTIONAL REGULATOR, MARR FAMILY"/>
    <property type="match status" value="1"/>
</dbReference>
<dbReference type="Pfam" id="PF12802">
    <property type="entry name" value="MarR_2"/>
    <property type="match status" value="1"/>
</dbReference>
<keyword evidence="3" id="KW-1185">Reference proteome</keyword>
<dbReference type="SUPFAM" id="SSF46785">
    <property type="entry name" value="Winged helix' DNA-binding domain"/>
    <property type="match status" value="1"/>
</dbReference>
<evidence type="ECO:0000313" key="3">
    <source>
        <dbReference type="Proteomes" id="UP000008366"/>
    </source>
</evidence>
<dbReference type="PROSITE" id="PS50995">
    <property type="entry name" value="HTH_MARR_2"/>
    <property type="match status" value="1"/>
</dbReference>
<name>K6WB65_9MICO</name>
<evidence type="ECO:0000259" key="1">
    <source>
        <dbReference type="PROSITE" id="PS50995"/>
    </source>
</evidence>
<comment type="caution">
    <text evidence="2">The sequence shown here is derived from an EMBL/GenBank/DDBJ whole genome shotgun (WGS) entry which is preliminary data.</text>
</comment>